<accession>A0A8H4CE86</accession>
<keyword evidence="2" id="KW-1185">Reference proteome</keyword>
<sequence>MIKLMLVALDAARLSMYITVNYKLIDVGLGDWNMLSVALLTGNIELLRTLDDKAYKRVYTAISVALNLSFVDLRSVAKLTDVNPKSKNKPLLLKHIQAALNNLSVYRGSTTYTENTAT</sequence>
<organism evidence="1 2">
    <name type="scientific">Colletotrichum gloeosporioides</name>
    <name type="common">Anthracnose fungus</name>
    <name type="synonym">Glomerella cingulata</name>
    <dbReference type="NCBI Taxonomy" id="474922"/>
    <lineage>
        <taxon>Eukaryota</taxon>
        <taxon>Fungi</taxon>
        <taxon>Dikarya</taxon>
        <taxon>Ascomycota</taxon>
        <taxon>Pezizomycotina</taxon>
        <taxon>Sordariomycetes</taxon>
        <taxon>Hypocreomycetidae</taxon>
        <taxon>Glomerellales</taxon>
        <taxon>Glomerellaceae</taxon>
        <taxon>Colletotrichum</taxon>
        <taxon>Colletotrichum gloeosporioides species complex</taxon>
    </lineage>
</organism>
<comment type="caution">
    <text evidence="1">The sequence shown here is derived from an EMBL/GenBank/DDBJ whole genome shotgun (WGS) entry which is preliminary data.</text>
</comment>
<name>A0A8H4CE86_COLGL</name>
<evidence type="ECO:0000313" key="1">
    <source>
        <dbReference type="EMBL" id="KAF3802378.1"/>
    </source>
</evidence>
<dbReference type="Proteomes" id="UP000613401">
    <property type="component" value="Unassembled WGS sequence"/>
</dbReference>
<reference evidence="1" key="1">
    <citation type="journal article" date="2020" name="Phytopathology">
        <title>Genome sequence and comparative analysis of Colletotrichum gloeosporioides isolated from Liriodendron leaves.</title>
        <authorList>
            <person name="Fu F.F."/>
            <person name="Hao Z."/>
            <person name="Wang P."/>
            <person name="Lu Y."/>
            <person name="Xue L.J."/>
            <person name="Wei G."/>
            <person name="Tian Y."/>
            <person name="Baishi H."/>
            <person name="Xu H."/>
            <person name="Shi J."/>
            <person name="Cheng T."/>
            <person name="Wang G."/>
            <person name="Yi Y."/>
            <person name="Chen J."/>
        </authorList>
    </citation>
    <scope>NUCLEOTIDE SEQUENCE</scope>
    <source>
        <strain evidence="1">Lc1</strain>
    </source>
</reference>
<protein>
    <submittedName>
        <fullName evidence="1">Uncharacterized protein</fullName>
    </submittedName>
</protein>
<dbReference type="AlphaFoldDB" id="A0A8H4CE86"/>
<dbReference type="EMBL" id="WVTB01000064">
    <property type="protein sequence ID" value="KAF3802378.1"/>
    <property type="molecule type" value="Genomic_DNA"/>
</dbReference>
<proteinExistence type="predicted"/>
<dbReference type="RefSeq" id="XP_045261537.1">
    <property type="nucleotide sequence ID" value="XM_045403905.1"/>
</dbReference>
<evidence type="ECO:0000313" key="2">
    <source>
        <dbReference type="Proteomes" id="UP000613401"/>
    </source>
</evidence>
<dbReference type="GeneID" id="69011002"/>
<gene>
    <name evidence="1" type="ORF">GCG54_00003844</name>
</gene>
<reference evidence="1" key="2">
    <citation type="submission" date="2020-03" db="EMBL/GenBank/DDBJ databases">
        <authorList>
            <person name="Fu F.-F."/>
            <person name="Chen J."/>
        </authorList>
    </citation>
    <scope>NUCLEOTIDE SEQUENCE</scope>
    <source>
        <strain evidence="1">Lc1</strain>
    </source>
</reference>